<dbReference type="AlphaFoldDB" id="A0A1J4K7W5"/>
<dbReference type="RefSeq" id="XP_068358918.1">
    <property type="nucleotide sequence ID" value="XM_068504909.1"/>
</dbReference>
<evidence type="ECO:0000256" key="3">
    <source>
        <dbReference type="SAM" id="MobiDB-lite"/>
    </source>
</evidence>
<reference evidence="6" key="1">
    <citation type="submission" date="2016-10" db="EMBL/GenBank/DDBJ databases">
        <authorList>
            <person name="Benchimol M."/>
            <person name="Almeida L.G."/>
            <person name="Vasconcelos A.T."/>
            <person name="Perreira-Neves A."/>
            <person name="Rosa I.A."/>
            <person name="Tasca T."/>
            <person name="Bogo M.R."/>
            <person name="de Souza W."/>
        </authorList>
    </citation>
    <scope>NUCLEOTIDE SEQUENCE [LARGE SCALE GENOMIC DNA]</scope>
    <source>
        <strain evidence="6">K</strain>
    </source>
</reference>
<comment type="caution">
    <text evidence="6">The sequence shown here is derived from an EMBL/GenBank/DDBJ whole genome shotgun (WGS) entry which is preliminary data.</text>
</comment>
<dbReference type="PANTHER" id="PTHR45614">
    <property type="entry name" value="MYB PROTEIN-RELATED"/>
    <property type="match status" value="1"/>
</dbReference>
<dbReference type="GO" id="GO:0005634">
    <property type="term" value="C:nucleus"/>
    <property type="evidence" value="ECO:0007669"/>
    <property type="project" value="TreeGrafter"/>
</dbReference>
<evidence type="ECO:0000313" key="6">
    <source>
        <dbReference type="EMBL" id="OHT05782.1"/>
    </source>
</evidence>
<dbReference type="InterPro" id="IPR009057">
    <property type="entry name" value="Homeodomain-like_sf"/>
</dbReference>
<feature type="domain" description="HTH myb-type" evidence="5">
    <location>
        <begin position="77"/>
        <end position="128"/>
    </location>
</feature>
<evidence type="ECO:0000259" key="4">
    <source>
        <dbReference type="PROSITE" id="PS50090"/>
    </source>
</evidence>
<accession>A0A1J4K7W5</accession>
<feature type="domain" description="Myb-like" evidence="4">
    <location>
        <begin position="129"/>
        <end position="179"/>
    </location>
</feature>
<protein>
    <submittedName>
        <fullName evidence="6">Myb-like DNA-binding domain containing protein</fullName>
    </submittedName>
</protein>
<dbReference type="Proteomes" id="UP000179807">
    <property type="component" value="Unassembled WGS sequence"/>
</dbReference>
<keyword evidence="1" id="KW-0677">Repeat</keyword>
<dbReference type="CDD" id="cd00167">
    <property type="entry name" value="SANT"/>
    <property type="match status" value="3"/>
</dbReference>
<dbReference type="InterPro" id="IPR050560">
    <property type="entry name" value="MYB_TF"/>
</dbReference>
<feature type="compositionally biased region" description="Low complexity" evidence="3">
    <location>
        <begin position="188"/>
        <end position="204"/>
    </location>
</feature>
<evidence type="ECO:0000256" key="1">
    <source>
        <dbReference type="ARBA" id="ARBA00022737"/>
    </source>
</evidence>
<dbReference type="PROSITE" id="PS50090">
    <property type="entry name" value="MYB_LIKE"/>
    <property type="match status" value="3"/>
</dbReference>
<dbReference type="SMART" id="SM00717">
    <property type="entry name" value="SANT"/>
    <property type="match status" value="3"/>
</dbReference>
<evidence type="ECO:0000256" key="2">
    <source>
        <dbReference type="ARBA" id="ARBA00023125"/>
    </source>
</evidence>
<dbReference type="Gene3D" id="1.10.10.60">
    <property type="entry name" value="Homeodomain-like"/>
    <property type="match status" value="3"/>
</dbReference>
<dbReference type="GO" id="GO:0000978">
    <property type="term" value="F:RNA polymerase II cis-regulatory region sequence-specific DNA binding"/>
    <property type="evidence" value="ECO:0007669"/>
    <property type="project" value="TreeGrafter"/>
</dbReference>
<feature type="domain" description="HTH myb-type" evidence="5">
    <location>
        <begin position="129"/>
        <end position="183"/>
    </location>
</feature>
<evidence type="ECO:0000259" key="5">
    <source>
        <dbReference type="PROSITE" id="PS51294"/>
    </source>
</evidence>
<dbReference type="EMBL" id="MLAK01000746">
    <property type="protein sequence ID" value="OHT05782.1"/>
    <property type="molecule type" value="Genomic_DNA"/>
</dbReference>
<name>A0A1J4K7W5_9EUKA</name>
<feature type="domain" description="Myb-like" evidence="4">
    <location>
        <begin position="26"/>
        <end position="76"/>
    </location>
</feature>
<sequence length="414" mass="46591">MSDSLLPLAPTRMRQKRGAASKNKVWSEAEDAKLIRIVNSITMNKSPMTPINWFNVASFFPNKTQTQVTDRWVKVLDPTLVKGSWSREEDEKIIDFVQENGPKHWAKLASMLPGRLGKQVRERWVNHLDPNVNRGPWTPEEDEIIIDLHQKHGNHWTYISTHLPTRSDNAIKNRWNSTLSKRFEYQTKNSKSAQNKSNNLNKNNIQPSSPNYHASVKFQQNSGIPPLVQKAPIQMQPFSPLQSISPFPPQQQLNQFLLPPNQIHSQNILVNQLSPQNVTSGQLTTQNQFFSPPNAVGGKTVQIELDSSQSELPYRLSPQQLPITSPAPTPIKSNQKNKLALPSISILVQSQSDLSASLNISPDLNNKKDISSSSPSLHPIEFNRFPSMLLAPLTSEVKPPTLDPHTGLMNLILH</sequence>
<dbReference type="SUPFAM" id="SSF46689">
    <property type="entry name" value="Homeodomain-like"/>
    <property type="match status" value="2"/>
</dbReference>
<dbReference type="PROSITE" id="PS51294">
    <property type="entry name" value="HTH_MYB"/>
    <property type="match status" value="2"/>
</dbReference>
<gene>
    <name evidence="6" type="ORF">TRFO_26375</name>
</gene>
<keyword evidence="2" id="KW-0238">DNA-binding</keyword>
<dbReference type="PANTHER" id="PTHR45614:SF25">
    <property type="entry name" value="MYB PROTEIN"/>
    <property type="match status" value="1"/>
</dbReference>
<dbReference type="InterPro" id="IPR001005">
    <property type="entry name" value="SANT/Myb"/>
</dbReference>
<dbReference type="GO" id="GO:0000981">
    <property type="term" value="F:DNA-binding transcription factor activity, RNA polymerase II-specific"/>
    <property type="evidence" value="ECO:0007669"/>
    <property type="project" value="TreeGrafter"/>
</dbReference>
<feature type="region of interest" description="Disordered" evidence="3">
    <location>
        <begin position="187"/>
        <end position="210"/>
    </location>
</feature>
<feature type="region of interest" description="Disordered" evidence="3">
    <location>
        <begin position="1"/>
        <end position="22"/>
    </location>
</feature>
<feature type="domain" description="Myb-like" evidence="4">
    <location>
        <begin position="77"/>
        <end position="128"/>
    </location>
</feature>
<proteinExistence type="predicted"/>
<dbReference type="GeneID" id="94839613"/>
<dbReference type="VEuPathDB" id="TrichDB:TRFO_26375"/>
<dbReference type="OrthoDB" id="2143914at2759"/>
<dbReference type="InterPro" id="IPR017930">
    <property type="entry name" value="Myb_dom"/>
</dbReference>
<evidence type="ECO:0000313" key="7">
    <source>
        <dbReference type="Proteomes" id="UP000179807"/>
    </source>
</evidence>
<dbReference type="FunFam" id="1.10.10.60:FF:000010">
    <property type="entry name" value="Transcriptional activator Myb isoform A"/>
    <property type="match status" value="1"/>
</dbReference>
<keyword evidence="7" id="KW-1185">Reference proteome</keyword>
<organism evidence="6 7">
    <name type="scientific">Tritrichomonas foetus</name>
    <dbReference type="NCBI Taxonomy" id="1144522"/>
    <lineage>
        <taxon>Eukaryota</taxon>
        <taxon>Metamonada</taxon>
        <taxon>Parabasalia</taxon>
        <taxon>Tritrichomonadida</taxon>
        <taxon>Tritrichomonadidae</taxon>
        <taxon>Tritrichomonas</taxon>
    </lineage>
</organism>
<dbReference type="Pfam" id="PF00249">
    <property type="entry name" value="Myb_DNA-binding"/>
    <property type="match status" value="3"/>
</dbReference>